<dbReference type="InterPro" id="IPR002872">
    <property type="entry name" value="Proline_DH_dom"/>
</dbReference>
<dbReference type="Gene3D" id="1.10.238.10">
    <property type="entry name" value="EF-hand"/>
    <property type="match status" value="1"/>
</dbReference>
<dbReference type="Gene3D" id="3.20.20.220">
    <property type="match status" value="1"/>
</dbReference>
<protein>
    <recommendedName>
        <fullName evidence="2 6">Proline dehydrogenase</fullName>
        <ecNumber evidence="2 6">1.5.5.2</ecNumber>
    </recommendedName>
</protein>
<feature type="domain" description="EF-hand" evidence="7">
    <location>
        <begin position="169"/>
        <end position="204"/>
    </location>
</feature>
<dbReference type="Pfam" id="PF01619">
    <property type="entry name" value="Pro_dh"/>
    <property type="match status" value="1"/>
</dbReference>
<keyword evidence="4 6" id="KW-0560">Oxidoreductase</keyword>
<dbReference type="InterPro" id="IPR015659">
    <property type="entry name" value="Proline_oxidase"/>
</dbReference>
<dbReference type="CDD" id="cd00051">
    <property type="entry name" value="EFh"/>
    <property type="match status" value="1"/>
</dbReference>
<dbReference type="GO" id="GO:0010133">
    <property type="term" value="P:L-proline catabolic process to L-glutamate"/>
    <property type="evidence" value="ECO:0007669"/>
    <property type="project" value="TreeGrafter"/>
</dbReference>
<dbReference type="Proteomes" id="UP000836788">
    <property type="component" value="Chromosome 10"/>
</dbReference>
<evidence type="ECO:0000256" key="1">
    <source>
        <dbReference type="ARBA" id="ARBA00005869"/>
    </source>
</evidence>
<comment type="similarity">
    <text evidence="1 6">Belongs to the proline oxidase family.</text>
</comment>
<evidence type="ECO:0000256" key="3">
    <source>
        <dbReference type="ARBA" id="ARBA00022837"/>
    </source>
</evidence>
<dbReference type="GO" id="GO:0071949">
    <property type="term" value="F:FAD binding"/>
    <property type="evidence" value="ECO:0007669"/>
    <property type="project" value="TreeGrafter"/>
</dbReference>
<reference evidence="8" key="1">
    <citation type="submission" date="2022-02" db="EMBL/GenBank/DDBJ databases">
        <authorList>
            <person name="Giguere J D."/>
        </authorList>
    </citation>
    <scope>NUCLEOTIDE SEQUENCE</scope>
    <source>
        <strain evidence="8">CCAP 1055/1</strain>
    </source>
</reference>
<evidence type="ECO:0000259" key="7">
    <source>
        <dbReference type="PROSITE" id="PS50222"/>
    </source>
</evidence>
<dbReference type="InterPro" id="IPR029041">
    <property type="entry name" value="FAD-linked_oxidoreductase-like"/>
</dbReference>
<dbReference type="GO" id="GO:0005509">
    <property type="term" value="F:calcium ion binding"/>
    <property type="evidence" value="ECO:0007669"/>
    <property type="project" value="InterPro"/>
</dbReference>
<evidence type="ECO:0000256" key="2">
    <source>
        <dbReference type="ARBA" id="ARBA00012695"/>
    </source>
</evidence>
<dbReference type="SUPFAM" id="SSF47473">
    <property type="entry name" value="EF-hand"/>
    <property type="match status" value="1"/>
</dbReference>
<sequence length="505" mass="56721">MPNFADAKIAYATQSNVELGRALLSFSLCQIKTLVKYANPLLTLSRFLLGDRFTDAALKATLYGHFVAGEDEVRIQPKVRVLEHAGIGSILDYAAEEEGQGVVTPATSVDPASQPIARVYDYTCEAKCDRHLETFKSCIQAVANLEKDGYAAVKITALTNPDLLERMSKAIVEARNLFAKFDSNGDGMISRHEFAQTFRVFFKGEDTKLSNMLEELQPDQNGNVDYIMWSMMLAPGDLPRICAGCREVGPLALAAPTDEEVELIESMFRRGHALAQEAAQCGSSVLIDAEQYRYQPAIDNLVLDLQRTFNATSESKFPIVYNTYQCYLKDSMERLKTDLERSERFDYHFGAKLVRGAYLESERELAEKAKVPSPVYTELEETHQCYNEAVEFLLEYSTQSNKKIELMLATHNQESIEKAIEVMNRLGVHRQDSTVSFGQLLGMADHLSFNLGRHGYRAYKYVPYGEVKEAMPYLIRRANENSSLAGGASREMAMIGQELKRRAFC</sequence>
<evidence type="ECO:0000313" key="8">
    <source>
        <dbReference type="EMBL" id="CAG9278459.1"/>
    </source>
</evidence>
<proteinExistence type="inferred from homology"/>
<dbReference type="PROSITE" id="PS00018">
    <property type="entry name" value="EF_HAND_1"/>
    <property type="match status" value="1"/>
</dbReference>
<evidence type="ECO:0000256" key="6">
    <source>
        <dbReference type="RuleBase" id="RU364054"/>
    </source>
</evidence>
<keyword evidence="3" id="KW-0106">Calcium</keyword>
<evidence type="ECO:0000256" key="5">
    <source>
        <dbReference type="ARBA" id="ARBA00023062"/>
    </source>
</evidence>
<comment type="cofactor">
    <cofactor evidence="6">
        <name>FAD</name>
        <dbReference type="ChEBI" id="CHEBI:57692"/>
    </cofactor>
</comment>
<dbReference type="EMBL" id="OU594951">
    <property type="protein sequence ID" value="CAG9278459.1"/>
    <property type="molecule type" value="Genomic_DNA"/>
</dbReference>
<dbReference type="InterPro" id="IPR002048">
    <property type="entry name" value="EF_hand_dom"/>
</dbReference>
<gene>
    <name evidence="8" type="ORF">PTTT1_LOCUS6993</name>
</gene>
<keyword evidence="5 6" id="KW-0642">Proline metabolism</keyword>
<dbReference type="SMART" id="SM00054">
    <property type="entry name" value="EFh"/>
    <property type="match status" value="1"/>
</dbReference>
<dbReference type="PROSITE" id="PS50222">
    <property type="entry name" value="EF_HAND_2"/>
    <property type="match status" value="1"/>
</dbReference>
<comment type="catalytic activity">
    <reaction evidence="6">
        <text>L-proline + a quinone = (S)-1-pyrroline-5-carboxylate + a quinol + H(+)</text>
        <dbReference type="Rhea" id="RHEA:23784"/>
        <dbReference type="ChEBI" id="CHEBI:15378"/>
        <dbReference type="ChEBI" id="CHEBI:17388"/>
        <dbReference type="ChEBI" id="CHEBI:24646"/>
        <dbReference type="ChEBI" id="CHEBI:60039"/>
        <dbReference type="ChEBI" id="CHEBI:132124"/>
        <dbReference type="EC" id="1.5.5.2"/>
    </reaction>
</comment>
<evidence type="ECO:0000256" key="4">
    <source>
        <dbReference type="ARBA" id="ARBA00023002"/>
    </source>
</evidence>
<dbReference type="PANTHER" id="PTHR13914">
    <property type="entry name" value="PROLINE OXIDASE"/>
    <property type="match status" value="1"/>
</dbReference>
<keyword evidence="6" id="KW-0274">FAD</keyword>
<dbReference type="GO" id="GO:0005739">
    <property type="term" value="C:mitochondrion"/>
    <property type="evidence" value="ECO:0007669"/>
    <property type="project" value="TreeGrafter"/>
</dbReference>
<dbReference type="SUPFAM" id="SSF51730">
    <property type="entry name" value="FAD-linked oxidoreductase"/>
    <property type="match status" value="1"/>
</dbReference>
<dbReference type="InterPro" id="IPR011992">
    <property type="entry name" value="EF-hand-dom_pair"/>
</dbReference>
<dbReference type="InterPro" id="IPR018247">
    <property type="entry name" value="EF_Hand_1_Ca_BS"/>
</dbReference>
<dbReference type="GO" id="GO:0004657">
    <property type="term" value="F:proline dehydrogenase activity"/>
    <property type="evidence" value="ECO:0007669"/>
    <property type="project" value="UniProtKB-EC"/>
</dbReference>
<name>A0A8J9TEU8_PHATR</name>
<organism evidence="8">
    <name type="scientific">Phaeodactylum tricornutum</name>
    <name type="common">Diatom</name>
    <dbReference type="NCBI Taxonomy" id="2850"/>
    <lineage>
        <taxon>Eukaryota</taxon>
        <taxon>Sar</taxon>
        <taxon>Stramenopiles</taxon>
        <taxon>Ochrophyta</taxon>
        <taxon>Bacillariophyta</taxon>
        <taxon>Bacillariophyceae</taxon>
        <taxon>Bacillariophycidae</taxon>
        <taxon>Naviculales</taxon>
        <taxon>Phaeodactylaceae</taxon>
        <taxon>Phaeodactylum</taxon>
    </lineage>
</organism>
<keyword evidence="6" id="KW-0285">Flavoprotein</keyword>
<comment type="function">
    <text evidence="6">Converts proline to delta-1-pyrroline-5-carboxylate.</text>
</comment>
<dbReference type="PANTHER" id="PTHR13914:SF0">
    <property type="entry name" value="PROLINE DEHYDROGENASE 1, MITOCHONDRIAL"/>
    <property type="match status" value="1"/>
</dbReference>
<dbReference type="AlphaFoldDB" id="A0A8J9TEU8"/>
<accession>A0A8J9TEU8</accession>
<dbReference type="EC" id="1.5.5.2" evidence="2 6"/>